<sequence length="174" mass="20008">MLIVSTSLDMVCWEVESEVDRTAELTEAVWNRIREPLLMKLRSRLVYCRNKARQDTLLSHYIALHKADPNPDLFPSRATFFDLPIVNSLWEKNKHNFGTDPGPVERDLDLGFDEAAWNTNLDAIKESIADYEAEMEELARERLVAAYTEQGLEVPADPIHDPRCVSLYTPRFSV</sequence>
<dbReference type="OrthoDB" id="2322499at2759"/>
<comment type="caution">
    <text evidence="1">The sequence shown here is derived from an EMBL/GenBank/DDBJ whole genome shotgun (WGS) entry which is preliminary data.</text>
</comment>
<dbReference type="AlphaFoldDB" id="A0A8H5GQQ0"/>
<evidence type="ECO:0000313" key="2">
    <source>
        <dbReference type="Proteomes" id="UP000559256"/>
    </source>
</evidence>
<keyword evidence="2" id="KW-1185">Reference proteome</keyword>
<evidence type="ECO:0000313" key="1">
    <source>
        <dbReference type="EMBL" id="KAF5369000.1"/>
    </source>
</evidence>
<accession>A0A8H5GQQ0</accession>
<proteinExistence type="predicted"/>
<dbReference type="EMBL" id="JAACJM010000014">
    <property type="protein sequence ID" value="KAF5369000.1"/>
    <property type="molecule type" value="Genomic_DNA"/>
</dbReference>
<gene>
    <name evidence="1" type="ORF">D9758_002848</name>
</gene>
<organism evidence="1 2">
    <name type="scientific">Tetrapyrgos nigripes</name>
    <dbReference type="NCBI Taxonomy" id="182062"/>
    <lineage>
        <taxon>Eukaryota</taxon>
        <taxon>Fungi</taxon>
        <taxon>Dikarya</taxon>
        <taxon>Basidiomycota</taxon>
        <taxon>Agaricomycotina</taxon>
        <taxon>Agaricomycetes</taxon>
        <taxon>Agaricomycetidae</taxon>
        <taxon>Agaricales</taxon>
        <taxon>Marasmiineae</taxon>
        <taxon>Marasmiaceae</taxon>
        <taxon>Tetrapyrgos</taxon>
    </lineage>
</organism>
<dbReference type="Proteomes" id="UP000559256">
    <property type="component" value="Unassembled WGS sequence"/>
</dbReference>
<name>A0A8H5GQQ0_9AGAR</name>
<protein>
    <submittedName>
        <fullName evidence="1">Uncharacterized protein</fullName>
    </submittedName>
</protein>
<reference evidence="1 2" key="1">
    <citation type="journal article" date="2020" name="ISME J.">
        <title>Uncovering the hidden diversity of litter-decomposition mechanisms in mushroom-forming fungi.</title>
        <authorList>
            <person name="Floudas D."/>
            <person name="Bentzer J."/>
            <person name="Ahren D."/>
            <person name="Johansson T."/>
            <person name="Persson P."/>
            <person name="Tunlid A."/>
        </authorList>
    </citation>
    <scope>NUCLEOTIDE SEQUENCE [LARGE SCALE GENOMIC DNA]</scope>
    <source>
        <strain evidence="1 2">CBS 291.85</strain>
    </source>
</reference>